<dbReference type="SUPFAM" id="SSF54593">
    <property type="entry name" value="Glyoxalase/Bleomycin resistance protein/Dihydroxybiphenyl dioxygenase"/>
    <property type="match status" value="1"/>
</dbReference>
<feature type="chain" id="PRO_5031550278" evidence="1">
    <location>
        <begin position="22"/>
        <end position="142"/>
    </location>
</feature>
<feature type="non-terminal residue" evidence="2">
    <location>
        <position position="142"/>
    </location>
</feature>
<dbReference type="InterPro" id="IPR029068">
    <property type="entry name" value="Glyas_Bleomycin-R_OHBP_Dase"/>
</dbReference>
<sequence>MKQLFLTLSLAVLSQPAATWAVTPPPNAAGVSNGHLHLNVRDVDANTKFFVAMGGAATKEAGVVEFPDVVVRLRKQDPTGESVGSVVNHVGFLVPNVPEYMAKMKAANLKTEAGNRPEQGFLYTPDGLKIEILEDKAQTVPI</sequence>
<dbReference type="Gene3D" id="3.10.180.10">
    <property type="entry name" value="2,3-Dihydroxybiphenyl 1,2-Dioxygenase, domain 1"/>
    <property type="match status" value="1"/>
</dbReference>
<gene>
    <name evidence="2" type="ORF">HRJ53_22945</name>
</gene>
<evidence type="ECO:0000313" key="3">
    <source>
        <dbReference type="Proteomes" id="UP000567293"/>
    </source>
</evidence>
<evidence type="ECO:0000256" key="1">
    <source>
        <dbReference type="SAM" id="SignalP"/>
    </source>
</evidence>
<keyword evidence="3" id="KW-1185">Reference proteome</keyword>
<dbReference type="EMBL" id="JACDQQ010002219">
    <property type="protein sequence ID" value="MBA0087854.1"/>
    <property type="molecule type" value="Genomic_DNA"/>
</dbReference>
<protein>
    <submittedName>
        <fullName evidence="2">VOC family protein</fullName>
    </submittedName>
</protein>
<proteinExistence type="predicted"/>
<organism evidence="2 3">
    <name type="scientific">Candidatus Acidiferrum panamense</name>
    <dbReference type="NCBI Taxonomy" id="2741543"/>
    <lineage>
        <taxon>Bacteria</taxon>
        <taxon>Pseudomonadati</taxon>
        <taxon>Acidobacteriota</taxon>
        <taxon>Terriglobia</taxon>
        <taxon>Candidatus Acidiferrales</taxon>
        <taxon>Candidatus Acidiferrum</taxon>
    </lineage>
</organism>
<dbReference type="Proteomes" id="UP000567293">
    <property type="component" value="Unassembled WGS sequence"/>
</dbReference>
<comment type="caution">
    <text evidence="2">The sequence shown here is derived from an EMBL/GenBank/DDBJ whole genome shotgun (WGS) entry which is preliminary data.</text>
</comment>
<keyword evidence="1" id="KW-0732">Signal</keyword>
<dbReference type="AlphaFoldDB" id="A0A7V8SZ69"/>
<evidence type="ECO:0000313" key="2">
    <source>
        <dbReference type="EMBL" id="MBA0087854.1"/>
    </source>
</evidence>
<reference evidence="2" key="1">
    <citation type="submission" date="2020-06" db="EMBL/GenBank/DDBJ databases">
        <title>Legume-microbial interactions unlock mineral nutrients during tropical forest succession.</title>
        <authorList>
            <person name="Epihov D.Z."/>
        </authorList>
    </citation>
    <scope>NUCLEOTIDE SEQUENCE [LARGE SCALE GENOMIC DNA]</scope>
    <source>
        <strain evidence="2">Pan2503</strain>
    </source>
</reference>
<dbReference type="CDD" id="cd06587">
    <property type="entry name" value="VOC"/>
    <property type="match status" value="1"/>
</dbReference>
<name>A0A7V8SZ69_9BACT</name>
<accession>A0A7V8SZ69</accession>
<feature type="signal peptide" evidence="1">
    <location>
        <begin position="1"/>
        <end position="21"/>
    </location>
</feature>